<comment type="subunit">
    <text evidence="12">Homodimer.</text>
</comment>
<dbReference type="SUPFAM" id="SSF53784">
    <property type="entry name" value="Phosphofructokinase"/>
    <property type="match status" value="1"/>
</dbReference>
<dbReference type="KEGG" id="vbh:CMV30_17455"/>
<dbReference type="RefSeq" id="WP_096057218.1">
    <property type="nucleotide sequence ID" value="NZ_CP023344.1"/>
</dbReference>
<evidence type="ECO:0000259" key="13">
    <source>
        <dbReference type="Pfam" id="PF00365"/>
    </source>
</evidence>
<dbReference type="GO" id="GO:0005524">
    <property type="term" value="F:ATP binding"/>
    <property type="evidence" value="ECO:0007669"/>
    <property type="project" value="UniProtKB-KW"/>
</dbReference>
<dbReference type="GO" id="GO:0003872">
    <property type="term" value="F:6-phosphofructokinase activity"/>
    <property type="evidence" value="ECO:0007669"/>
    <property type="project" value="UniProtKB-UniRule"/>
</dbReference>
<evidence type="ECO:0000256" key="10">
    <source>
        <dbReference type="ARBA" id="ARBA00048070"/>
    </source>
</evidence>
<dbReference type="PIRSF" id="PIRSF000534">
    <property type="entry name" value="PPi_PFK_TP0108"/>
    <property type="match status" value="1"/>
</dbReference>
<feature type="binding site" evidence="12">
    <location>
        <begin position="180"/>
        <end position="183"/>
    </location>
    <ligand>
        <name>ATP</name>
        <dbReference type="ChEBI" id="CHEBI:30616"/>
    </ligand>
</feature>
<dbReference type="InterPro" id="IPR035966">
    <property type="entry name" value="PKF_sf"/>
</dbReference>
<comment type="subcellular location">
    <subcellularLocation>
        <location evidence="12">Cytoplasm</location>
    </subcellularLocation>
</comment>
<gene>
    <name evidence="12" type="primary">pfkA</name>
    <name evidence="14" type="ORF">CMV30_17455</name>
</gene>
<sequence>MRRFKREDFEIKNLGLATYPSPLQPRRDEASANFVCDDRHRVLFDHAFERVAAAIEGETEPITIERSGPRQKIFFDPQKSRAAIVTCGGLCPGLNDVIRGIVMTLNYSYGVKTIHGIPYGYEGFIDSYGHRIIDLTPESVSEIHTEGGSMLGTSRGPQPIGQIVDKLVSLGVNMLFVIGGDGTLRGASAIAQEVSKRSLAIGVIGIPKTIDNDLEYMDKSFGFETAFAEAVRVIRCAHNEAQCHARGVGLVKVMGRDSGFIAAFAALADNCVNVVLIPESPFHLDGPDGFLAHLEKRLRSRGHAVVVVAEGAGQELMHTDASAKDASGNAKFGDIGPFIKDRIQAHFKSLKLDSTVKYIDPSYIIRSVPASPQDAIFCLRLAQHAVHAAMAGKTDMVVGRWHGHHVNLPISVVTVRRRKVSLQGDLWMSVLEATGQPAHFGS</sequence>
<comment type="catalytic activity">
    <reaction evidence="10 12">
        <text>beta-D-fructose 6-phosphate + ATP = beta-D-fructose 1,6-bisphosphate + ADP + H(+)</text>
        <dbReference type="Rhea" id="RHEA:16109"/>
        <dbReference type="ChEBI" id="CHEBI:15378"/>
        <dbReference type="ChEBI" id="CHEBI:30616"/>
        <dbReference type="ChEBI" id="CHEBI:32966"/>
        <dbReference type="ChEBI" id="CHEBI:57634"/>
        <dbReference type="ChEBI" id="CHEBI:456216"/>
        <dbReference type="EC" id="2.7.1.11"/>
    </reaction>
</comment>
<keyword evidence="7 12" id="KW-0067">ATP-binding</keyword>
<comment type="function">
    <text evidence="2">Catalyzes the phosphorylation of D-fructose 6-phosphate, the first committing step of glycolysis. Uses inorganic phosphate (PPi) as phosphoryl donor instead of ATP like common ATP-dependent phosphofructokinases (ATP-PFKs), which renders the reaction reversible, and can thus function both in glycolysis and gluconeogenesis. Consistently, PPi-PFK can replace the enzymes of both the forward (ATP-PFK) and reverse (fructose-bisphosphatase (FBPase)) reactions.</text>
</comment>
<keyword evidence="4 12" id="KW-0479">Metal-binding</keyword>
<comment type="catalytic activity">
    <reaction evidence="11">
        <text>beta-D-fructose 6-phosphate + diphosphate = beta-D-fructose 1,6-bisphosphate + phosphate + H(+)</text>
        <dbReference type="Rhea" id="RHEA:13613"/>
        <dbReference type="ChEBI" id="CHEBI:15378"/>
        <dbReference type="ChEBI" id="CHEBI:32966"/>
        <dbReference type="ChEBI" id="CHEBI:33019"/>
        <dbReference type="ChEBI" id="CHEBI:43474"/>
        <dbReference type="ChEBI" id="CHEBI:57634"/>
        <dbReference type="EC" id="2.7.1.90"/>
    </reaction>
</comment>
<dbReference type="GO" id="GO:0047334">
    <property type="term" value="F:diphosphate-fructose-6-phosphate 1-phosphotransferase activity"/>
    <property type="evidence" value="ECO:0007669"/>
    <property type="project" value="UniProtKB-EC"/>
</dbReference>
<protein>
    <recommendedName>
        <fullName evidence="12">ATP-dependent 6-phosphofructokinase</fullName>
        <shortName evidence="12">ATP-PFK</shortName>
        <shortName evidence="12">Phosphofructokinase</shortName>
        <ecNumber evidence="12">2.7.1.11</ecNumber>
    </recommendedName>
    <alternativeName>
        <fullName evidence="12">Phosphohexokinase</fullName>
    </alternativeName>
</protein>
<evidence type="ECO:0000256" key="4">
    <source>
        <dbReference type="ARBA" id="ARBA00022723"/>
    </source>
</evidence>
<evidence type="ECO:0000313" key="15">
    <source>
        <dbReference type="Proteomes" id="UP000217265"/>
    </source>
</evidence>
<evidence type="ECO:0000256" key="2">
    <source>
        <dbReference type="ARBA" id="ARBA00003138"/>
    </source>
</evidence>
<comment type="cofactor">
    <cofactor evidence="1 12">
        <name>Mg(2+)</name>
        <dbReference type="ChEBI" id="CHEBI:18420"/>
    </cofactor>
</comment>
<feature type="site" description="Important for substrate specificity; cannot use PPi as phosphoryl donor" evidence="12">
    <location>
        <position position="182"/>
    </location>
</feature>
<dbReference type="Gene3D" id="3.40.50.450">
    <property type="match status" value="1"/>
</dbReference>
<name>A0A290QAA2_9BACT</name>
<dbReference type="EMBL" id="CP023344">
    <property type="protein sequence ID" value="ATC65589.1"/>
    <property type="molecule type" value="Genomic_DNA"/>
</dbReference>
<dbReference type="NCBIfam" id="NF005301">
    <property type="entry name" value="PRK06830.1"/>
    <property type="match status" value="1"/>
</dbReference>
<keyword evidence="12" id="KW-0963">Cytoplasm</keyword>
<comment type="pathway">
    <text evidence="12">Carbohydrate degradation; glycolysis; D-glyceraldehyde 3-phosphate and glycerone phosphate from D-glucose: step 3/4.</text>
</comment>
<evidence type="ECO:0000256" key="9">
    <source>
        <dbReference type="ARBA" id="ARBA00023152"/>
    </source>
</evidence>
<keyword evidence="3 12" id="KW-0808">Transferase</keyword>
<evidence type="ECO:0000313" key="14">
    <source>
        <dbReference type="EMBL" id="ATC65589.1"/>
    </source>
</evidence>
<keyword evidence="8 12" id="KW-0460">Magnesium</keyword>
<dbReference type="PANTHER" id="PTHR45770">
    <property type="entry name" value="ATP-DEPENDENT 6-PHOSPHOFRUCTOKINASE 1"/>
    <property type="match status" value="1"/>
</dbReference>
<dbReference type="InterPro" id="IPR022953">
    <property type="entry name" value="ATP_PFK"/>
</dbReference>
<evidence type="ECO:0000256" key="12">
    <source>
        <dbReference type="HAMAP-Rule" id="MF_01981"/>
    </source>
</evidence>
<evidence type="ECO:0000256" key="3">
    <source>
        <dbReference type="ARBA" id="ARBA00022679"/>
    </source>
</evidence>
<evidence type="ECO:0000256" key="7">
    <source>
        <dbReference type="ARBA" id="ARBA00022840"/>
    </source>
</evidence>
<evidence type="ECO:0000256" key="8">
    <source>
        <dbReference type="ARBA" id="ARBA00022842"/>
    </source>
</evidence>
<dbReference type="FunFam" id="3.40.50.450:FF:000002">
    <property type="entry name" value="ATP-dependent 6-phosphofructokinase"/>
    <property type="match status" value="1"/>
</dbReference>
<feature type="binding site" evidence="12">
    <location>
        <begin position="363"/>
        <end position="366"/>
    </location>
    <ligand>
        <name>substrate</name>
    </ligand>
</feature>
<keyword evidence="5 12" id="KW-0547">Nucleotide-binding</keyword>
<feature type="binding site" evidence="12">
    <location>
        <begin position="155"/>
        <end position="156"/>
    </location>
    <ligand>
        <name>ATP</name>
        <dbReference type="ChEBI" id="CHEBI:30616"/>
    </ligand>
</feature>
<dbReference type="OrthoDB" id="9802503at2"/>
<evidence type="ECO:0000256" key="11">
    <source>
        <dbReference type="ARBA" id="ARBA00048072"/>
    </source>
</evidence>
<evidence type="ECO:0000256" key="1">
    <source>
        <dbReference type="ARBA" id="ARBA00001946"/>
    </source>
</evidence>
<evidence type="ECO:0000256" key="6">
    <source>
        <dbReference type="ARBA" id="ARBA00022777"/>
    </source>
</evidence>
<feature type="domain" description="Phosphofructokinase" evidence="13">
    <location>
        <begin position="81"/>
        <end position="388"/>
    </location>
</feature>
<dbReference type="PRINTS" id="PR00476">
    <property type="entry name" value="PHFRCTKINASE"/>
</dbReference>
<feature type="active site" description="Proton acceptor" evidence="12">
    <location>
        <position position="211"/>
    </location>
</feature>
<feature type="binding site" evidence="12">
    <location>
        <begin position="209"/>
        <end position="211"/>
    </location>
    <ligand>
        <name>substrate</name>
    </ligand>
</feature>
<dbReference type="Pfam" id="PF00365">
    <property type="entry name" value="PFK"/>
    <property type="match status" value="1"/>
</dbReference>
<accession>A0A290QAA2</accession>
<dbReference type="UniPathway" id="UPA00109">
    <property type="reaction ID" value="UER00182"/>
</dbReference>
<feature type="binding site" evidence="12">
    <location>
        <begin position="254"/>
        <end position="256"/>
    </location>
    <ligand>
        <name>substrate</name>
    </ligand>
</feature>
<dbReference type="InterPro" id="IPR012004">
    <property type="entry name" value="PyroP-dep_PFK_TP0108"/>
</dbReference>
<comment type="similarity">
    <text evidence="12">Belongs to the phosphofructokinase type A (PFKA) family. PPi-dependent PFK group II subfamily. Atypical ATP-dependent clade 'X' sub-subfamily.</text>
</comment>
<dbReference type="HAMAP" id="MF_01981">
    <property type="entry name" value="Phosphofructokinase_II_X"/>
    <property type="match status" value="1"/>
</dbReference>
<keyword evidence="15" id="KW-1185">Reference proteome</keyword>
<dbReference type="InterPro" id="IPR000023">
    <property type="entry name" value="Phosphofructokinase_dom"/>
</dbReference>
<keyword evidence="9 12" id="KW-0324">Glycolysis</keyword>
<dbReference type="GO" id="GO:0006002">
    <property type="term" value="P:fructose 6-phosphate metabolic process"/>
    <property type="evidence" value="ECO:0007669"/>
    <property type="project" value="InterPro"/>
</dbReference>
<proteinExistence type="inferred from homology"/>
<dbReference type="GO" id="GO:0005737">
    <property type="term" value="C:cytoplasm"/>
    <property type="evidence" value="ECO:0007669"/>
    <property type="project" value="UniProtKB-SubCell"/>
</dbReference>
<reference evidence="14 15" key="1">
    <citation type="submission" date="2017-09" db="EMBL/GenBank/DDBJ databases">
        <title>Complete genome sequence of Verrucomicrobial strain HZ-65, isolated from freshwater.</title>
        <authorList>
            <person name="Choi A."/>
        </authorList>
    </citation>
    <scope>NUCLEOTIDE SEQUENCE [LARGE SCALE GENOMIC DNA]</scope>
    <source>
        <strain evidence="14 15">HZ-65</strain>
    </source>
</reference>
<comment type="function">
    <text evidence="12">Catalyzes the phosphorylation of D-fructose 6-phosphate to fructose 1,6-bisphosphate by ATP, the first committing step of glycolysis.</text>
</comment>
<dbReference type="InterPro" id="IPR050929">
    <property type="entry name" value="PFKA"/>
</dbReference>
<dbReference type="GO" id="GO:0046872">
    <property type="term" value="F:metal ion binding"/>
    <property type="evidence" value="ECO:0007669"/>
    <property type="project" value="UniProtKB-KW"/>
</dbReference>
<dbReference type="EC" id="2.7.1.11" evidence="12"/>
<feature type="binding site" evidence="12">
    <location>
        <position position="89"/>
    </location>
    <ligand>
        <name>ATP</name>
        <dbReference type="ChEBI" id="CHEBI:30616"/>
    </ligand>
</feature>
<dbReference type="Proteomes" id="UP000217265">
    <property type="component" value="Chromosome"/>
</dbReference>
<feature type="binding site" evidence="12">
    <location>
        <position position="181"/>
    </location>
    <ligand>
        <name>Mg(2+)</name>
        <dbReference type="ChEBI" id="CHEBI:18420"/>
        <note>catalytic</note>
    </ligand>
</feature>
<evidence type="ECO:0000256" key="5">
    <source>
        <dbReference type="ARBA" id="ARBA00022741"/>
    </source>
</evidence>
<feature type="binding site" evidence="12">
    <location>
        <position position="310"/>
    </location>
    <ligand>
        <name>substrate</name>
    </ligand>
</feature>
<keyword evidence="6 12" id="KW-0418">Kinase</keyword>
<dbReference type="AlphaFoldDB" id="A0A290QAA2"/>
<organism evidence="14 15">
    <name type="scientific">Nibricoccus aquaticus</name>
    <dbReference type="NCBI Taxonomy" id="2576891"/>
    <lineage>
        <taxon>Bacteria</taxon>
        <taxon>Pseudomonadati</taxon>
        <taxon>Verrucomicrobiota</taxon>
        <taxon>Opitutia</taxon>
        <taxon>Opitutales</taxon>
        <taxon>Opitutaceae</taxon>
        <taxon>Nibricoccus</taxon>
    </lineage>
</organism>